<evidence type="ECO:0000313" key="1">
    <source>
        <dbReference type="EMBL" id="KRX05107.1"/>
    </source>
</evidence>
<dbReference type="EMBL" id="LDAU01000110">
    <property type="protein sequence ID" value="KRX05107.1"/>
    <property type="molecule type" value="Genomic_DNA"/>
</dbReference>
<sequence>MALSLSKDITEKQITRLIKVLHTNNFFAEYVKKGQKQAVLVGLFDLETMFKYSEKLGIKFQFENDENLQKNQYGKLRSSLNKQVFTVSLQLILFNIEQQFLYDNQLLNKLKIDFGQNSSIDKKIRKCTNGQFKAVVLAQVKIILRFS</sequence>
<accession>A0A0V0QS37</accession>
<dbReference type="Proteomes" id="UP000054937">
    <property type="component" value="Unassembled WGS sequence"/>
</dbReference>
<reference evidence="1 2" key="1">
    <citation type="journal article" date="2015" name="Sci. Rep.">
        <title>Genome of the facultative scuticociliatosis pathogen Pseudocohnilembus persalinus provides insight into its virulence through horizontal gene transfer.</title>
        <authorList>
            <person name="Xiong J."/>
            <person name="Wang G."/>
            <person name="Cheng J."/>
            <person name="Tian M."/>
            <person name="Pan X."/>
            <person name="Warren A."/>
            <person name="Jiang C."/>
            <person name="Yuan D."/>
            <person name="Miao W."/>
        </authorList>
    </citation>
    <scope>NUCLEOTIDE SEQUENCE [LARGE SCALE GENOMIC DNA]</scope>
    <source>
        <strain evidence="1">36N120E</strain>
    </source>
</reference>
<proteinExistence type="predicted"/>
<dbReference type="AlphaFoldDB" id="A0A0V0QS37"/>
<name>A0A0V0QS37_PSEPJ</name>
<dbReference type="InParanoid" id="A0A0V0QS37"/>
<keyword evidence="2" id="KW-1185">Reference proteome</keyword>
<evidence type="ECO:0000313" key="2">
    <source>
        <dbReference type="Proteomes" id="UP000054937"/>
    </source>
</evidence>
<organism evidence="1 2">
    <name type="scientific">Pseudocohnilembus persalinus</name>
    <name type="common">Ciliate</name>
    <dbReference type="NCBI Taxonomy" id="266149"/>
    <lineage>
        <taxon>Eukaryota</taxon>
        <taxon>Sar</taxon>
        <taxon>Alveolata</taxon>
        <taxon>Ciliophora</taxon>
        <taxon>Intramacronucleata</taxon>
        <taxon>Oligohymenophorea</taxon>
        <taxon>Scuticociliatia</taxon>
        <taxon>Philasterida</taxon>
        <taxon>Pseudocohnilembidae</taxon>
        <taxon>Pseudocohnilembus</taxon>
    </lineage>
</organism>
<gene>
    <name evidence="1" type="ORF">PPERSA_06741</name>
</gene>
<protein>
    <submittedName>
        <fullName evidence="1">Uncharacterized protein</fullName>
    </submittedName>
</protein>
<comment type="caution">
    <text evidence="1">The sequence shown here is derived from an EMBL/GenBank/DDBJ whole genome shotgun (WGS) entry which is preliminary data.</text>
</comment>